<dbReference type="SMART" id="SM00346">
    <property type="entry name" value="HTH_ICLR"/>
    <property type="match status" value="1"/>
</dbReference>
<keyword evidence="3" id="KW-0804">Transcription</keyword>
<dbReference type="EMBL" id="NJIH01000001">
    <property type="protein sequence ID" value="OWT66392.1"/>
    <property type="molecule type" value="Genomic_DNA"/>
</dbReference>
<evidence type="ECO:0000313" key="7">
    <source>
        <dbReference type="Proteomes" id="UP000214603"/>
    </source>
</evidence>
<organism evidence="6 7">
    <name type="scientific">Candidimonas nitroreducens</name>
    <dbReference type="NCBI Taxonomy" id="683354"/>
    <lineage>
        <taxon>Bacteria</taxon>
        <taxon>Pseudomonadati</taxon>
        <taxon>Pseudomonadota</taxon>
        <taxon>Betaproteobacteria</taxon>
        <taxon>Burkholderiales</taxon>
        <taxon>Alcaligenaceae</taxon>
        <taxon>Candidimonas</taxon>
    </lineage>
</organism>
<dbReference type="InterPro" id="IPR050707">
    <property type="entry name" value="HTH_MetabolicPath_Reg"/>
</dbReference>
<gene>
    <name evidence="6" type="ORF">CEY11_01270</name>
</gene>
<feature type="domain" description="HTH iclR-type" evidence="4">
    <location>
        <begin position="20"/>
        <end position="82"/>
    </location>
</feature>
<sequence length="275" mass="29415">MYKKPLEMETVHPPRESGLIGSLQKGFEIFDMFSRDHSVVTVSEIAKYLQLHKSSASRIAATLVALGYLRPAPNSSGFQLGGKLARLGNLAVIYTSLTGVAEPFIQKLAEETGETCHLGVLEGTEAVTVNLAEGSFSLRLHSWVGKRSPAHLTSMGKALLAGLSEGSLDMLYRGKKLETPTPNAISTLDALKNELAKVRSRGYALDDEELEIGLRCIAVPIFSHDERTVASLTIAGSASRIQLANIDDYVEKVRATAGLISEQLGAPPAAAARTG</sequence>
<accession>A0A225MZ92</accession>
<keyword evidence="1" id="KW-0805">Transcription regulation</keyword>
<dbReference type="Proteomes" id="UP000214603">
    <property type="component" value="Unassembled WGS sequence"/>
</dbReference>
<feature type="domain" description="IclR-ED" evidence="5">
    <location>
        <begin position="83"/>
        <end position="266"/>
    </location>
</feature>
<dbReference type="PANTHER" id="PTHR30136:SF35">
    <property type="entry name" value="HTH-TYPE TRANSCRIPTIONAL REGULATOR RV1719"/>
    <property type="match status" value="1"/>
</dbReference>
<dbReference type="Gene3D" id="1.10.10.10">
    <property type="entry name" value="Winged helix-like DNA-binding domain superfamily/Winged helix DNA-binding domain"/>
    <property type="match status" value="1"/>
</dbReference>
<dbReference type="SUPFAM" id="SSF46785">
    <property type="entry name" value="Winged helix' DNA-binding domain"/>
    <property type="match status" value="1"/>
</dbReference>
<reference evidence="7" key="1">
    <citation type="submission" date="2017-06" db="EMBL/GenBank/DDBJ databases">
        <title>Herbaspirillum phytohormonus sp. nov., isolated from the root nodule of Robinia pseudoacacia in lead-zinc mine.</title>
        <authorList>
            <person name="Fan M."/>
            <person name="Lin Y."/>
        </authorList>
    </citation>
    <scope>NUCLEOTIDE SEQUENCE [LARGE SCALE GENOMIC DNA]</scope>
    <source>
        <strain evidence="7">SC-089</strain>
    </source>
</reference>
<dbReference type="AlphaFoldDB" id="A0A225MZ92"/>
<keyword evidence="7" id="KW-1185">Reference proteome</keyword>
<protein>
    <recommendedName>
        <fullName evidence="8">IclR family transcriptional regulator</fullName>
    </recommendedName>
</protein>
<comment type="caution">
    <text evidence="6">The sequence shown here is derived from an EMBL/GenBank/DDBJ whole genome shotgun (WGS) entry which is preliminary data.</text>
</comment>
<dbReference type="InterPro" id="IPR014757">
    <property type="entry name" value="Tscrpt_reg_IclR_C"/>
</dbReference>
<dbReference type="GO" id="GO:0003700">
    <property type="term" value="F:DNA-binding transcription factor activity"/>
    <property type="evidence" value="ECO:0007669"/>
    <property type="project" value="TreeGrafter"/>
</dbReference>
<evidence type="ECO:0000256" key="3">
    <source>
        <dbReference type="ARBA" id="ARBA00023163"/>
    </source>
</evidence>
<evidence type="ECO:0000256" key="2">
    <source>
        <dbReference type="ARBA" id="ARBA00023125"/>
    </source>
</evidence>
<dbReference type="PANTHER" id="PTHR30136">
    <property type="entry name" value="HELIX-TURN-HELIX TRANSCRIPTIONAL REGULATOR, ICLR FAMILY"/>
    <property type="match status" value="1"/>
</dbReference>
<dbReference type="InterPro" id="IPR036388">
    <property type="entry name" value="WH-like_DNA-bd_sf"/>
</dbReference>
<dbReference type="SUPFAM" id="SSF55781">
    <property type="entry name" value="GAF domain-like"/>
    <property type="match status" value="1"/>
</dbReference>
<dbReference type="InterPro" id="IPR036390">
    <property type="entry name" value="WH_DNA-bd_sf"/>
</dbReference>
<dbReference type="GO" id="GO:0003677">
    <property type="term" value="F:DNA binding"/>
    <property type="evidence" value="ECO:0007669"/>
    <property type="project" value="UniProtKB-KW"/>
</dbReference>
<evidence type="ECO:0000256" key="1">
    <source>
        <dbReference type="ARBA" id="ARBA00023015"/>
    </source>
</evidence>
<keyword evidence="2" id="KW-0238">DNA-binding</keyword>
<dbReference type="PROSITE" id="PS51078">
    <property type="entry name" value="ICLR_ED"/>
    <property type="match status" value="1"/>
</dbReference>
<dbReference type="RefSeq" id="WP_088601518.1">
    <property type="nucleotide sequence ID" value="NZ_NJIH01000001.1"/>
</dbReference>
<evidence type="ECO:0000259" key="4">
    <source>
        <dbReference type="PROSITE" id="PS51077"/>
    </source>
</evidence>
<dbReference type="Gene3D" id="3.30.450.40">
    <property type="match status" value="1"/>
</dbReference>
<proteinExistence type="predicted"/>
<name>A0A225MZ92_9BURK</name>
<evidence type="ECO:0008006" key="8">
    <source>
        <dbReference type="Google" id="ProtNLM"/>
    </source>
</evidence>
<dbReference type="PROSITE" id="PS51077">
    <property type="entry name" value="HTH_ICLR"/>
    <property type="match status" value="1"/>
</dbReference>
<dbReference type="InterPro" id="IPR005471">
    <property type="entry name" value="Tscrpt_reg_IclR_N"/>
</dbReference>
<evidence type="ECO:0000313" key="6">
    <source>
        <dbReference type="EMBL" id="OWT66392.1"/>
    </source>
</evidence>
<evidence type="ECO:0000259" key="5">
    <source>
        <dbReference type="PROSITE" id="PS51078"/>
    </source>
</evidence>
<dbReference type="Pfam" id="PF09339">
    <property type="entry name" value="HTH_IclR"/>
    <property type="match status" value="1"/>
</dbReference>
<dbReference type="InterPro" id="IPR029016">
    <property type="entry name" value="GAF-like_dom_sf"/>
</dbReference>
<dbReference type="OrthoDB" id="13103at2"/>
<dbReference type="GO" id="GO:0045892">
    <property type="term" value="P:negative regulation of DNA-templated transcription"/>
    <property type="evidence" value="ECO:0007669"/>
    <property type="project" value="TreeGrafter"/>
</dbReference>
<dbReference type="Pfam" id="PF01614">
    <property type="entry name" value="IclR_C"/>
    <property type="match status" value="1"/>
</dbReference>